<protein>
    <submittedName>
        <fullName evidence="1">Uncharacterized protein</fullName>
    </submittedName>
</protein>
<gene>
    <name evidence="1" type="ORF">R1flu_015231</name>
</gene>
<dbReference type="EMBL" id="JBHFFA010000004">
    <property type="protein sequence ID" value="KAL2630545.1"/>
    <property type="molecule type" value="Genomic_DNA"/>
</dbReference>
<evidence type="ECO:0000313" key="2">
    <source>
        <dbReference type="Proteomes" id="UP001605036"/>
    </source>
</evidence>
<comment type="caution">
    <text evidence="1">The sequence shown here is derived from an EMBL/GenBank/DDBJ whole genome shotgun (WGS) entry which is preliminary data.</text>
</comment>
<proteinExistence type="predicted"/>
<organism evidence="1 2">
    <name type="scientific">Riccia fluitans</name>
    <dbReference type="NCBI Taxonomy" id="41844"/>
    <lineage>
        <taxon>Eukaryota</taxon>
        <taxon>Viridiplantae</taxon>
        <taxon>Streptophyta</taxon>
        <taxon>Embryophyta</taxon>
        <taxon>Marchantiophyta</taxon>
        <taxon>Marchantiopsida</taxon>
        <taxon>Marchantiidae</taxon>
        <taxon>Marchantiales</taxon>
        <taxon>Ricciaceae</taxon>
        <taxon>Riccia</taxon>
    </lineage>
</organism>
<accession>A0ABD1YIP4</accession>
<keyword evidence="2" id="KW-1185">Reference proteome</keyword>
<sequence length="275" mass="29503">MKSSITASIRGVAAECSTLHEELSNVNAPVRGKRRSRPNIRSQHASFAASVIHEPFFTEESLNEFSLAHEYSALQTLCAFFVTVGEALQAVERLCLQVLQLQCPMMEGTGSEAAEFSKASVPSELSAATVGPVGFVTSSGSISFCGTRGDKDINFFNIPKFVESCFLGEETLVRFVNLAESPVTCTDTPESRIQVSSPSSIAKAVKAASNSSPNCSATESGVYSDLDSWEGLDGNPGGMDRILQDKLFCQQLPNIVGILQICRPILNNVPHSFLA</sequence>
<name>A0ABD1YIP4_9MARC</name>
<dbReference type="Proteomes" id="UP001605036">
    <property type="component" value="Unassembled WGS sequence"/>
</dbReference>
<reference evidence="1 2" key="1">
    <citation type="submission" date="2024-09" db="EMBL/GenBank/DDBJ databases">
        <title>Chromosome-scale assembly of Riccia fluitans.</title>
        <authorList>
            <person name="Paukszto L."/>
            <person name="Sawicki J."/>
            <person name="Karawczyk K."/>
            <person name="Piernik-Szablinska J."/>
            <person name="Szczecinska M."/>
            <person name="Mazdziarz M."/>
        </authorList>
    </citation>
    <scope>NUCLEOTIDE SEQUENCE [LARGE SCALE GENOMIC DNA]</scope>
    <source>
        <strain evidence="1">Rf_01</strain>
        <tissue evidence="1">Aerial parts of the thallus</tissue>
    </source>
</reference>
<evidence type="ECO:0000313" key="1">
    <source>
        <dbReference type="EMBL" id="KAL2630545.1"/>
    </source>
</evidence>
<dbReference type="AlphaFoldDB" id="A0ABD1YIP4"/>